<comment type="caution">
    <text evidence="1">The sequence shown here is derived from an EMBL/GenBank/DDBJ whole genome shotgun (WGS) entry which is preliminary data.</text>
</comment>
<evidence type="ECO:0000313" key="1">
    <source>
        <dbReference type="EMBL" id="GFN79500.1"/>
    </source>
</evidence>
<organism evidence="1 2">
    <name type="scientific">Plakobranchus ocellatus</name>
    <dbReference type="NCBI Taxonomy" id="259542"/>
    <lineage>
        <taxon>Eukaryota</taxon>
        <taxon>Metazoa</taxon>
        <taxon>Spiralia</taxon>
        <taxon>Lophotrochozoa</taxon>
        <taxon>Mollusca</taxon>
        <taxon>Gastropoda</taxon>
        <taxon>Heterobranchia</taxon>
        <taxon>Euthyneura</taxon>
        <taxon>Panpulmonata</taxon>
        <taxon>Sacoglossa</taxon>
        <taxon>Placobranchoidea</taxon>
        <taxon>Plakobranchidae</taxon>
        <taxon>Plakobranchus</taxon>
    </lineage>
</organism>
<dbReference type="EMBL" id="BLXT01000663">
    <property type="protein sequence ID" value="GFN79500.1"/>
    <property type="molecule type" value="Genomic_DNA"/>
</dbReference>
<protein>
    <submittedName>
        <fullName evidence="1">Uncharacterized protein</fullName>
    </submittedName>
</protein>
<sequence length="92" mass="10356">MAESQVAARGSEVHIHRFLRGQTSYSEILFYHQASGLVLDIGKTNADTEQDWGVYSSWSILTKEEQGSFLPTSNNEIQILYASGASFRKWTL</sequence>
<reference evidence="1 2" key="1">
    <citation type="journal article" date="2021" name="Elife">
        <title>Chloroplast acquisition without the gene transfer in kleptoplastic sea slugs, Plakobranchus ocellatus.</title>
        <authorList>
            <person name="Maeda T."/>
            <person name="Takahashi S."/>
            <person name="Yoshida T."/>
            <person name="Shimamura S."/>
            <person name="Takaki Y."/>
            <person name="Nagai Y."/>
            <person name="Toyoda A."/>
            <person name="Suzuki Y."/>
            <person name="Arimoto A."/>
            <person name="Ishii H."/>
            <person name="Satoh N."/>
            <person name="Nishiyama T."/>
            <person name="Hasebe M."/>
            <person name="Maruyama T."/>
            <person name="Minagawa J."/>
            <person name="Obokata J."/>
            <person name="Shigenobu S."/>
        </authorList>
    </citation>
    <scope>NUCLEOTIDE SEQUENCE [LARGE SCALE GENOMIC DNA]</scope>
</reference>
<evidence type="ECO:0000313" key="2">
    <source>
        <dbReference type="Proteomes" id="UP000735302"/>
    </source>
</evidence>
<gene>
    <name evidence="1" type="ORF">PoB_000600600</name>
</gene>
<keyword evidence="2" id="KW-1185">Reference proteome</keyword>
<proteinExistence type="predicted"/>
<dbReference type="AlphaFoldDB" id="A0AAV3Y8F6"/>
<dbReference type="Proteomes" id="UP000735302">
    <property type="component" value="Unassembled WGS sequence"/>
</dbReference>
<accession>A0AAV3Y8F6</accession>
<name>A0AAV3Y8F6_9GAST</name>